<organism evidence="1">
    <name type="scientific">Tetraodon nigroviridis</name>
    <name type="common">Spotted green pufferfish</name>
    <name type="synonym">Chelonodon nigroviridis</name>
    <dbReference type="NCBI Taxonomy" id="99883"/>
    <lineage>
        <taxon>Eukaryota</taxon>
        <taxon>Metazoa</taxon>
        <taxon>Chordata</taxon>
        <taxon>Craniata</taxon>
        <taxon>Vertebrata</taxon>
        <taxon>Euteleostomi</taxon>
        <taxon>Actinopterygii</taxon>
        <taxon>Neopterygii</taxon>
        <taxon>Teleostei</taxon>
        <taxon>Neoteleostei</taxon>
        <taxon>Acanthomorphata</taxon>
        <taxon>Eupercaria</taxon>
        <taxon>Tetraodontiformes</taxon>
        <taxon>Tetradontoidea</taxon>
        <taxon>Tetraodontidae</taxon>
        <taxon>Tetraodon</taxon>
    </lineage>
</organism>
<dbReference type="AlphaFoldDB" id="Q4RKV4"/>
<gene>
    <name evidence="1" type="ORF">GSTENG00032774001</name>
</gene>
<dbReference type="EMBL" id="CAAE01015025">
    <property type="protein sequence ID" value="CAG10978.1"/>
    <property type="molecule type" value="Genomic_DNA"/>
</dbReference>
<dbReference type="KEGG" id="tng:GSTEN00032774G001"/>
<comment type="caution">
    <text evidence="1">The sequence shown here is derived from an EMBL/GenBank/DDBJ whole genome shotgun (WGS) entry which is preliminary data.</text>
</comment>
<name>Q4RKV4_TETNG</name>
<protein>
    <submittedName>
        <fullName evidence="1">(spotted green pufferfish) hypothetical protein</fullName>
    </submittedName>
</protein>
<proteinExistence type="predicted"/>
<reference evidence="1" key="1">
    <citation type="journal article" date="2004" name="Nature">
        <title>Genome duplication in the teleost fish Tetraodon nigroviridis reveals the early vertebrate proto-karyotype.</title>
        <authorList>
            <person name="Jaillon O."/>
            <person name="Aury J.-M."/>
            <person name="Brunet F."/>
            <person name="Petit J.-L."/>
            <person name="Stange-Thomann N."/>
            <person name="Mauceli E."/>
            <person name="Bouneau L."/>
            <person name="Fischer C."/>
            <person name="Ozouf-Costaz C."/>
            <person name="Bernot A."/>
            <person name="Nicaud S."/>
            <person name="Jaffe D."/>
            <person name="Fisher S."/>
            <person name="Lutfalla G."/>
            <person name="Dossat C."/>
            <person name="Segurens B."/>
            <person name="Dasilva C."/>
            <person name="Salanoubat M."/>
            <person name="Levy M."/>
            <person name="Boudet N."/>
            <person name="Castellano S."/>
            <person name="Anthouard V."/>
            <person name="Jubin C."/>
            <person name="Castelli V."/>
            <person name="Katinka M."/>
            <person name="Vacherie B."/>
            <person name="Biemont C."/>
            <person name="Skalli Z."/>
            <person name="Cattolico L."/>
            <person name="Poulain J."/>
            <person name="De Berardinis V."/>
            <person name="Cruaud C."/>
            <person name="Duprat S."/>
            <person name="Brottier P."/>
            <person name="Coutanceau J.-P."/>
            <person name="Gouzy J."/>
            <person name="Parra G."/>
            <person name="Lardier G."/>
            <person name="Chapple C."/>
            <person name="McKernan K.J."/>
            <person name="McEwan P."/>
            <person name="Bosak S."/>
            <person name="Kellis M."/>
            <person name="Volff J.-N."/>
            <person name="Guigo R."/>
            <person name="Zody M.C."/>
            <person name="Mesirov J."/>
            <person name="Lindblad-Toh K."/>
            <person name="Birren B."/>
            <person name="Nusbaum C."/>
            <person name="Kahn D."/>
            <person name="Robinson-Rechavi M."/>
            <person name="Laudet V."/>
            <person name="Schachter V."/>
            <person name="Quetier F."/>
            <person name="Saurin W."/>
            <person name="Scarpelli C."/>
            <person name="Wincker P."/>
            <person name="Lander E.S."/>
            <person name="Weissenbach J."/>
            <person name="Roest Crollius H."/>
        </authorList>
    </citation>
    <scope>NUCLEOTIDE SEQUENCE [LARGE SCALE GENOMIC DNA]</scope>
</reference>
<evidence type="ECO:0000313" key="1">
    <source>
        <dbReference type="EMBL" id="CAG10978.1"/>
    </source>
</evidence>
<reference evidence="1" key="2">
    <citation type="submission" date="2004-02" db="EMBL/GenBank/DDBJ databases">
        <authorList>
            <consortium name="Genoscope"/>
            <consortium name="Whitehead Institute Centre for Genome Research"/>
        </authorList>
    </citation>
    <scope>NUCLEOTIDE SEQUENCE</scope>
</reference>
<sequence>MDACTGEHALLTCSETKEVSLFQVCVKLMNNTGALGSSLRSFFFLSCSSLGVSDVKVIHLQVPRKPRELKMVLKKCNLAEVDRVNKDPPAPEQEKFRCHPDASQKKITKALGDSDFGAVLRQLLPLVKPRGGEDSTSPGSKFREDECGPNELILLLVYLYSLADEAQPSDQDAEELEKLERELMGALTLVIAQEQHLSPLLQKLTGERDNTTAVP</sequence>
<accession>Q4RKV4</accession>